<dbReference type="Proteomes" id="UP000747399">
    <property type="component" value="Unassembled WGS sequence"/>
</dbReference>
<name>A0A8J4ASZ8_9CHLO</name>
<evidence type="ECO:0000256" key="2">
    <source>
        <dbReference type="ARBA" id="ARBA00022692"/>
    </source>
</evidence>
<dbReference type="PANTHER" id="PTHR13815">
    <property type="entry name" value="GOLGIN-84"/>
    <property type="match status" value="1"/>
</dbReference>
<keyword evidence="11" id="KW-1185">Reference proteome</keyword>
<feature type="transmembrane region" description="Helical" evidence="9">
    <location>
        <begin position="870"/>
        <end position="890"/>
    </location>
</feature>
<dbReference type="GO" id="GO:0031985">
    <property type="term" value="C:Golgi cisterna"/>
    <property type="evidence" value="ECO:0007669"/>
    <property type="project" value="TreeGrafter"/>
</dbReference>
<evidence type="ECO:0000313" key="10">
    <source>
        <dbReference type="EMBL" id="GIL47257.1"/>
    </source>
</evidence>
<dbReference type="GO" id="GO:0007030">
    <property type="term" value="P:Golgi organization"/>
    <property type="evidence" value="ECO:0007669"/>
    <property type="project" value="InterPro"/>
</dbReference>
<reference evidence="10" key="1">
    <citation type="journal article" date="2021" name="Proc. Natl. Acad. Sci. U.S.A.">
        <title>Three genomes in the algal genus Volvox reveal the fate of a haploid sex-determining region after a transition to homothallism.</title>
        <authorList>
            <person name="Yamamoto K."/>
            <person name="Hamaji T."/>
            <person name="Kawai-Toyooka H."/>
            <person name="Matsuzaki R."/>
            <person name="Takahashi F."/>
            <person name="Nishimura Y."/>
            <person name="Kawachi M."/>
            <person name="Noguchi H."/>
            <person name="Minakuchi Y."/>
            <person name="Umen J.G."/>
            <person name="Toyoda A."/>
            <person name="Nozaki H."/>
        </authorList>
    </citation>
    <scope>NUCLEOTIDE SEQUENCE</scope>
    <source>
        <strain evidence="10">NIES-3780</strain>
    </source>
</reference>
<feature type="region of interest" description="Disordered" evidence="8">
    <location>
        <begin position="193"/>
        <end position="214"/>
    </location>
</feature>
<keyword evidence="5 7" id="KW-0175">Coiled coil</keyword>
<comment type="subcellular location">
    <subcellularLocation>
        <location evidence="1">Golgi apparatus membrane</location>
        <topology evidence="1">Single-pass membrane protein</topology>
    </subcellularLocation>
</comment>
<accession>A0A8J4ASZ8</accession>
<feature type="compositionally biased region" description="Polar residues" evidence="8">
    <location>
        <begin position="193"/>
        <end position="203"/>
    </location>
</feature>
<evidence type="ECO:0000256" key="6">
    <source>
        <dbReference type="ARBA" id="ARBA00023136"/>
    </source>
</evidence>
<feature type="region of interest" description="Disordered" evidence="8">
    <location>
        <begin position="353"/>
        <end position="404"/>
    </location>
</feature>
<evidence type="ECO:0000256" key="3">
    <source>
        <dbReference type="ARBA" id="ARBA00022989"/>
    </source>
</evidence>
<dbReference type="GO" id="GO:0000139">
    <property type="term" value="C:Golgi membrane"/>
    <property type="evidence" value="ECO:0007669"/>
    <property type="project" value="UniProtKB-SubCell"/>
</dbReference>
<protein>
    <recommendedName>
        <fullName evidence="12">Golgin-84</fullName>
    </recommendedName>
</protein>
<organism evidence="10 11">
    <name type="scientific">Volvox africanus</name>
    <dbReference type="NCBI Taxonomy" id="51714"/>
    <lineage>
        <taxon>Eukaryota</taxon>
        <taxon>Viridiplantae</taxon>
        <taxon>Chlorophyta</taxon>
        <taxon>core chlorophytes</taxon>
        <taxon>Chlorophyceae</taxon>
        <taxon>CS clade</taxon>
        <taxon>Chlamydomonadales</taxon>
        <taxon>Volvocaceae</taxon>
        <taxon>Volvox</taxon>
    </lineage>
</organism>
<gene>
    <name evidence="10" type="ORF">Vafri_4117</name>
</gene>
<dbReference type="EMBL" id="BNCO01000004">
    <property type="protein sequence ID" value="GIL47257.1"/>
    <property type="molecule type" value="Genomic_DNA"/>
</dbReference>
<feature type="compositionally biased region" description="Low complexity" evidence="8">
    <location>
        <begin position="159"/>
        <end position="176"/>
    </location>
</feature>
<feature type="region of interest" description="Disordered" evidence="8">
    <location>
        <begin position="445"/>
        <end position="468"/>
    </location>
</feature>
<feature type="coiled-coil region" evidence="7">
    <location>
        <begin position="468"/>
        <end position="530"/>
    </location>
</feature>
<evidence type="ECO:0000256" key="4">
    <source>
        <dbReference type="ARBA" id="ARBA00023034"/>
    </source>
</evidence>
<dbReference type="SUPFAM" id="SSF57997">
    <property type="entry name" value="Tropomyosin"/>
    <property type="match status" value="1"/>
</dbReference>
<evidence type="ECO:0000256" key="9">
    <source>
        <dbReference type="SAM" id="Phobius"/>
    </source>
</evidence>
<comment type="caution">
    <text evidence="10">The sequence shown here is derived from an EMBL/GenBank/DDBJ whole genome shotgun (WGS) entry which is preliminary data.</text>
</comment>
<dbReference type="AlphaFoldDB" id="A0A8J4ASZ8"/>
<dbReference type="InterPro" id="IPR019177">
    <property type="entry name" value="Golgin_subfamily_A_member_5"/>
</dbReference>
<dbReference type="Pfam" id="PF09787">
    <property type="entry name" value="Golgin_A5"/>
    <property type="match status" value="1"/>
</dbReference>
<evidence type="ECO:0000256" key="1">
    <source>
        <dbReference type="ARBA" id="ARBA00004194"/>
    </source>
</evidence>
<proteinExistence type="predicted"/>
<feature type="region of interest" description="Disordered" evidence="8">
    <location>
        <begin position="297"/>
        <end position="340"/>
    </location>
</feature>
<dbReference type="GO" id="GO:0000301">
    <property type="term" value="P:retrograde transport, vesicle recycling within Golgi"/>
    <property type="evidence" value="ECO:0007669"/>
    <property type="project" value="TreeGrafter"/>
</dbReference>
<feature type="compositionally biased region" description="Polar residues" evidence="8">
    <location>
        <begin position="306"/>
        <end position="317"/>
    </location>
</feature>
<keyword evidence="4" id="KW-0333">Golgi apparatus</keyword>
<sequence length="910" mass="92957">MASWLTAQLKAAEGLLEAVDKTVSRTVGNLGLTEGDSEQLTPEYGVSNSSANLLQAPSGVGTYQQPYYLASAGPSAYPSSTVNLSGPASATGLAGQYGNFAAAAPWEIRGGPSSFSGASPSSGRSLTAVDDTTVSGKEAGFTVKVDAPIPFGGPPGPGAAPNAAEVSSSSGFSRSGAQHKLPFGDADASTIMSKQPTLPNSTPRGPVEPTATGLQDNRSSAVMAFGDSGTAATRASGGPVAAGVVPGTAAAQLPQPSGRGVAAAAPGVVAAPAGPLAPGSTTTFRVDGTGTAETLAISTQREEAPVSQSVPISRSSQPGAAPASVPGGAPDGALGAHAASSATGQTLALGEPAIAPKSPARPPMAGANSGAPAAQGQQQQQQQQQQQEQLPSASGGGSSPAPAPVATLASATTAAASTIASATTTAVTHSLSFFNLVLDDPDTAAGGGGAATASASASGGGGGSGQQVQSLSRTCEQLRKRLEASRIENEQLEDMLARAEVRAQQEAALVSSLREELAGLQQNRAATENSLAAQLAVARSSLAELSDKYEASQRAVLVLEGQLVALEESSKRLLEQHNDREGGIVEALRSELAAAEARLAAETKAYQASRAAAAARELDLEQQIGGSTAALAEVTRSLEEANRKCRGLEEEIVSAARGRNELSAQVAALQRQLEDAGIELGQAGADFHGGARGAAAAAAAELDVLRSELAQHQRAAQLAKQTAEASQEQAATLAQELEALRQSAEQRKDTTQLEAQLREVSDMLYLKQTQMERLAAEKAAQQLKTERELESARQELAKLTRQAVQQAGRGAADVFGSGGSPHDVIPMDALGEPYQRLVRHNRVGRAVKAAANFLDSTASTTSFVLRQYPLARLAVFMYAVLIHLYVYFLIARMQRLATHYEAAVVAPTVT</sequence>
<feature type="compositionally biased region" description="Low complexity" evidence="8">
    <location>
        <begin position="318"/>
        <end position="333"/>
    </location>
</feature>
<evidence type="ECO:0000256" key="8">
    <source>
        <dbReference type="SAM" id="MobiDB-lite"/>
    </source>
</evidence>
<keyword evidence="3 9" id="KW-1133">Transmembrane helix</keyword>
<dbReference type="PANTHER" id="PTHR13815:SF7">
    <property type="entry name" value="GOLGIN SUBFAMILY A MEMBER 5"/>
    <property type="match status" value="1"/>
</dbReference>
<evidence type="ECO:0000313" key="11">
    <source>
        <dbReference type="Proteomes" id="UP000747399"/>
    </source>
</evidence>
<feature type="compositionally biased region" description="Low complexity" evidence="8">
    <location>
        <begin position="375"/>
        <end position="393"/>
    </location>
</feature>
<feature type="coiled-coil region" evidence="7">
    <location>
        <begin position="631"/>
        <end position="809"/>
    </location>
</feature>
<feature type="region of interest" description="Disordered" evidence="8">
    <location>
        <begin position="153"/>
        <end position="179"/>
    </location>
</feature>
<evidence type="ECO:0000256" key="5">
    <source>
        <dbReference type="ARBA" id="ARBA00023054"/>
    </source>
</evidence>
<evidence type="ECO:0000256" key="7">
    <source>
        <dbReference type="SAM" id="Coils"/>
    </source>
</evidence>
<keyword evidence="6 9" id="KW-0472">Membrane</keyword>
<evidence type="ECO:0008006" key="12">
    <source>
        <dbReference type="Google" id="ProtNLM"/>
    </source>
</evidence>
<keyword evidence="2 9" id="KW-0812">Transmembrane</keyword>